<evidence type="ECO:0000313" key="2">
    <source>
        <dbReference type="Proteomes" id="UP000828390"/>
    </source>
</evidence>
<organism evidence="1 2">
    <name type="scientific">Dreissena polymorpha</name>
    <name type="common">Zebra mussel</name>
    <name type="synonym">Mytilus polymorpha</name>
    <dbReference type="NCBI Taxonomy" id="45954"/>
    <lineage>
        <taxon>Eukaryota</taxon>
        <taxon>Metazoa</taxon>
        <taxon>Spiralia</taxon>
        <taxon>Lophotrochozoa</taxon>
        <taxon>Mollusca</taxon>
        <taxon>Bivalvia</taxon>
        <taxon>Autobranchia</taxon>
        <taxon>Heteroconchia</taxon>
        <taxon>Euheterodonta</taxon>
        <taxon>Imparidentia</taxon>
        <taxon>Neoheterodontei</taxon>
        <taxon>Myida</taxon>
        <taxon>Dreissenoidea</taxon>
        <taxon>Dreissenidae</taxon>
        <taxon>Dreissena</taxon>
    </lineage>
</organism>
<accession>A0A9D4MAV5</accession>
<sequence length="170" mass="18366">MPGGKTKFNRSWLVKLDNNGNSIGDWCVQDSSNEFAAYCFVCSKSISCANNCLYQVINHADGAKHKQCIKEKKTQKLLFVAKPTSSTSTSTQGGGDVGKSVYLQPLAHTEQVAKAEALWALNVAATGMSYTSCDGLPVLFRAMFPGQVSADFTMSKFKISYLIFDGIGPS</sequence>
<gene>
    <name evidence="1" type="ORF">DPMN_036410</name>
</gene>
<proteinExistence type="predicted"/>
<name>A0A9D4MAV5_DREPO</name>
<comment type="caution">
    <text evidence="1">The sequence shown here is derived from an EMBL/GenBank/DDBJ whole genome shotgun (WGS) entry which is preliminary data.</text>
</comment>
<reference evidence="1" key="2">
    <citation type="submission" date="2020-11" db="EMBL/GenBank/DDBJ databases">
        <authorList>
            <person name="McCartney M.A."/>
            <person name="Auch B."/>
            <person name="Kono T."/>
            <person name="Mallez S."/>
            <person name="Becker A."/>
            <person name="Gohl D.M."/>
            <person name="Silverstein K.A.T."/>
            <person name="Koren S."/>
            <person name="Bechman K.B."/>
            <person name="Herman A."/>
            <person name="Abrahante J.E."/>
            <person name="Garbe J."/>
        </authorList>
    </citation>
    <scope>NUCLEOTIDE SEQUENCE</scope>
    <source>
        <strain evidence="1">Duluth1</strain>
        <tissue evidence="1">Whole animal</tissue>
    </source>
</reference>
<keyword evidence="2" id="KW-1185">Reference proteome</keyword>
<dbReference type="Proteomes" id="UP000828390">
    <property type="component" value="Unassembled WGS sequence"/>
</dbReference>
<reference evidence="1" key="1">
    <citation type="journal article" date="2019" name="bioRxiv">
        <title>The Genome of the Zebra Mussel, Dreissena polymorpha: A Resource for Invasive Species Research.</title>
        <authorList>
            <person name="McCartney M.A."/>
            <person name="Auch B."/>
            <person name="Kono T."/>
            <person name="Mallez S."/>
            <person name="Zhang Y."/>
            <person name="Obille A."/>
            <person name="Becker A."/>
            <person name="Abrahante J.E."/>
            <person name="Garbe J."/>
            <person name="Badalamenti J.P."/>
            <person name="Herman A."/>
            <person name="Mangelson H."/>
            <person name="Liachko I."/>
            <person name="Sullivan S."/>
            <person name="Sone E.D."/>
            <person name="Koren S."/>
            <person name="Silverstein K.A.T."/>
            <person name="Beckman K.B."/>
            <person name="Gohl D.M."/>
        </authorList>
    </citation>
    <scope>NUCLEOTIDE SEQUENCE</scope>
    <source>
        <strain evidence="1">Duluth1</strain>
        <tissue evidence="1">Whole animal</tissue>
    </source>
</reference>
<dbReference type="EMBL" id="JAIWYP010000002">
    <property type="protein sequence ID" value="KAH3873183.1"/>
    <property type="molecule type" value="Genomic_DNA"/>
</dbReference>
<protein>
    <submittedName>
        <fullName evidence="1">Uncharacterized protein</fullName>
    </submittedName>
</protein>
<evidence type="ECO:0000313" key="1">
    <source>
        <dbReference type="EMBL" id="KAH3873183.1"/>
    </source>
</evidence>
<dbReference type="AlphaFoldDB" id="A0A9D4MAV5"/>